<dbReference type="PANTHER" id="PTHR16207:SF10">
    <property type="entry name" value="PROTEIN TASOR 2"/>
    <property type="match status" value="1"/>
</dbReference>
<dbReference type="GO" id="GO:0005654">
    <property type="term" value="C:nucleoplasm"/>
    <property type="evidence" value="ECO:0007669"/>
    <property type="project" value="TreeGrafter"/>
</dbReference>
<proteinExistence type="predicted"/>
<dbReference type="Proteomes" id="UP000695026">
    <property type="component" value="Unplaced"/>
</dbReference>
<reference evidence="4" key="1">
    <citation type="submission" date="2025-08" db="UniProtKB">
        <authorList>
            <consortium name="RefSeq"/>
        </authorList>
    </citation>
    <scope>IDENTIFICATION</scope>
    <source>
        <tissue evidence="4">Liver</tissue>
    </source>
</reference>
<evidence type="ECO:0000313" key="3">
    <source>
        <dbReference type="Proteomes" id="UP000695026"/>
    </source>
</evidence>
<dbReference type="OrthoDB" id="5960959at2759"/>
<dbReference type="InterPro" id="IPR046432">
    <property type="entry name" value="TASOR"/>
</dbReference>
<evidence type="ECO:0000313" key="4">
    <source>
        <dbReference type="RefSeq" id="XP_007437992.3"/>
    </source>
</evidence>
<accession>A0A9F2R7L8</accession>
<dbReference type="InterPro" id="IPR056243">
    <property type="entry name" value="TASOR_ab_dom"/>
</dbReference>
<feature type="domain" description="TASOR alpha/beta" evidence="1">
    <location>
        <begin position="2"/>
        <end position="54"/>
    </location>
</feature>
<evidence type="ECO:0000259" key="2">
    <source>
        <dbReference type="Pfam" id="PF24630"/>
    </source>
</evidence>
<sequence>METDNLVVIVRNEDIFPHIHEVPSLLRLKHFPNVTFAGVDSPEDTLDHTYQELFHSGGFVVSDDKVLETMTVGELKDVIKTLEKLNSHGRWKWLLHYRESKKLMEDARGDPAAHTKEFVLKSCQGTNITEVLHYHKCDSRSCVRFERFNCLLNLQIQHITKRFAVFLTENASASREALENKGILGLDVSGFLATAQEMVAPFGRGFW</sequence>
<protein>
    <submittedName>
        <fullName evidence="4">Protein FAM208B</fullName>
    </submittedName>
</protein>
<dbReference type="KEGG" id="pbi:103062883"/>
<dbReference type="AlphaFoldDB" id="A0A9F2R7L8"/>
<dbReference type="Pfam" id="PF24630">
    <property type="entry name" value="PIN_TASOR"/>
    <property type="match status" value="1"/>
</dbReference>
<dbReference type="Pfam" id="PF23314">
    <property type="entry name" value="TASOR_alpha-beta"/>
    <property type="match status" value="1"/>
</dbReference>
<gene>
    <name evidence="4" type="primary">LOC103062883</name>
</gene>
<dbReference type="RefSeq" id="XP_007437992.3">
    <property type="nucleotide sequence ID" value="XM_007437930.3"/>
</dbReference>
<evidence type="ECO:0000259" key="1">
    <source>
        <dbReference type="Pfam" id="PF23314"/>
    </source>
</evidence>
<dbReference type="OMA" id="DISANIC"/>
<organism evidence="3 4">
    <name type="scientific">Python bivittatus</name>
    <name type="common">Burmese python</name>
    <name type="synonym">Python molurus bivittatus</name>
    <dbReference type="NCBI Taxonomy" id="176946"/>
    <lineage>
        <taxon>Eukaryota</taxon>
        <taxon>Metazoa</taxon>
        <taxon>Chordata</taxon>
        <taxon>Craniata</taxon>
        <taxon>Vertebrata</taxon>
        <taxon>Euteleostomi</taxon>
        <taxon>Lepidosauria</taxon>
        <taxon>Squamata</taxon>
        <taxon>Bifurcata</taxon>
        <taxon>Unidentata</taxon>
        <taxon>Episquamata</taxon>
        <taxon>Toxicofera</taxon>
        <taxon>Serpentes</taxon>
        <taxon>Henophidia</taxon>
        <taxon>Pythonidae</taxon>
        <taxon>Python</taxon>
    </lineage>
</organism>
<keyword evidence="3" id="KW-1185">Reference proteome</keyword>
<dbReference type="GeneID" id="103062883"/>
<name>A0A9F2R7L8_PYTBI</name>
<feature type="domain" description="TASOR PIN" evidence="2">
    <location>
        <begin position="58"/>
        <end position="197"/>
    </location>
</feature>
<dbReference type="InterPro" id="IPR056242">
    <property type="entry name" value="PIN_TASOR"/>
</dbReference>
<dbReference type="PANTHER" id="PTHR16207">
    <property type="entry name" value="SET DOMAIN-CONTAINING PROTEIN"/>
    <property type="match status" value="1"/>
</dbReference>
<dbReference type="GO" id="GO:0045814">
    <property type="term" value="P:negative regulation of gene expression, epigenetic"/>
    <property type="evidence" value="ECO:0007669"/>
    <property type="project" value="InterPro"/>
</dbReference>